<organism evidence="3 4">
    <name type="scientific">Roseivirga seohaensis subsp. aquiponti</name>
    <dbReference type="NCBI Taxonomy" id="1566026"/>
    <lineage>
        <taxon>Bacteria</taxon>
        <taxon>Pseudomonadati</taxon>
        <taxon>Bacteroidota</taxon>
        <taxon>Cytophagia</taxon>
        <taxon>Cytophagales</taxon>
        <taxon>Roseivirgaceae</taxon>
        <taxon>Roseivirga</taxon>
    </lineage>
</organism>
<evidence type="ECO:0000313" key="3">
    <source>
        <dbReference type="EMBL" id="KOF02477.1"/>
    </source>
</evidence>
<protein>
    <recommendedName>
        <fullName evidence="5">Arsenate reductase</fullName>
    </recommendedName>
</protein>
<proteinExistence type="inferred from homology"/>
<dbReference type="PROSITE" id="PS51353">
    <property type="entry name" value="ARSC"/>
    <property type="match status" value="1"/>
</dbReference>
<evidence type="ECO:0000313" key="4">
    <source>
        <dbReference type="Proteomes" id="UP000036908"/>
    </source>
</evidence>
<evidence type="ECO:0008006" key="5">
    <source>
        <dbReference type="Google" id="ProtNLM"/>
    </source>
</evidence>
<keyword evidence="4" id="KW-1185">Reference proteome</keyword>
<comment type="similarity">
    <text evidence="1 2">Belongs to the ArsC family.</text>
</comment>
<dbReference type="InterPro" id="IPR036249">
    <property type="entry name" value="Thioredoxin-like_sf"/>
</dbReference>
<evidence type="ECO:0000256" key="2">
    <source>
        <dbReference type="PROSITE-ProRule" id="PRU01282"/>
    </source>
</evidence>
<sequence length="140" mass="16103">MKPQENEILLIYNGRKSHDTKVLGYASAVQKYTVNERNIDKNPLTETQLNQVANDMGLQILDLIDKKSDAYLNEIKDQRFSNEEMMKIVKQHPEILKTPIAMLNNTVFFVHSAYDFVNKGIEIEGIKSKSGNIYESPKRD</sequence>
<gene>
    <name evidence="3" type="ORF">OB69_11920</name>
</gene>
<evidence type="ECO:0000256" key="1">
    <source>
        <dbReference type="ARBA" id="ARBA00007198"/>
    </source>
</evidence>
<dbReference type="RefSeq" id="WP_053223963.1">
    <property type="nucleotide sequence ID" value="NZ_JSVA01000012.1"/>
</dbReference>
<comment type="caution">
    <text evidence="3">The sequence shown here is derived from an EMBL/GenBank/DDBJ whole genome shotgun (WGS) entry which is preliminary data.</text>
</comment>
<dbReference type="Proteomes" id="UP000036908">
    <property type="component" value="Unassembled WGS sequence"/>
</dbReference>
<name>A0A0L8AJR2_9BACT</name>
<dbReference type="InterPro" id="IPR006660">
    <property type="entry name" value="Arsenate_reductase-like"/>
</dbReference>
<dbReference type="PATRIC" id="fig|1566026.4.peg.674"/>
<dbReference type="SUPFAM" id="SSF52833">
    <property type="entry name" value="Thioredoxin-like"/>
    <property type="match status" value="1"/>
</dbReference>
<dbReference type="AlphaFoldDB" id="A0A0L8AJR2"/>
<dbReference type="OrthoDB" id="980666at2"/>
<dbReference type="Gene3D" id="3.40.30.10">
    <property type="entry name" value="Glutaredoxin"/>
    <property type="match status" value="1"/>
</dbReference>
<reference evidence="4" key="1">
    <citation type="submission" date="2014-11" db="EMBL/GenBank/DDBJ databases">
        <title>Genome sequencing of Roseivirga sp. D-25.</title>
        <authorList>
            <person name="Selvaratnam C."/>
            <person name="Thevarajoo S."/>
            <person name="Goh K.M."/>
            <person name="Eee R."/>
            <person name="Chan K.-G."/>
            <person name="Chong C.S."/>
        </authorList>
    </citation>
    <scope>NUCLEOTIDE SEQUENCE [LARGE SCALE GENOMIC DNA]</scope>
    <source>
        <strain evidence="4">D-25</strain>
    </source>
</reference>
<accession>A0A0L8AJR2</accession>
<dbReference type="EMBL" id="JSVA01000012">
    <property type="protein sequence ID" value="KOF02477.1"/>
    <property type="molecule type" value="Genomic_DNA"/>
</dbReference>